<keyword evidence="5" id="KW-0464">Manganese</keyword>
<feature type="binding site" evidence="5">
    <location>
        <position position="133"/>
    </location>
    <ligand>
        <name>Mn(2+)</name>
        <dbReference type="ChEBI" id="CHEBI:29035"/>
        <label>2</label>
    </ligand>
</feature>
<dbReference type="eggNOG" id="COG1473">
    <property type="taxonomic scope" value="Bacteria"/>
</dbReference>
<keyword evidence="8" id="KW-1185">Reference proteome</keyword>
<dbReference type="Pfam" id="PF01546">
    <property type="entry name" value="Peptidase_M20"/>
    <property type="match status" value="1"/>
</dbReference>
<dbReference type="SUPFAM" id="SSF55031">
    <property type="entry name" value="Bacterial exopeptidase dimerisation domain"/>
    <property type="match status" value="1"/>
</dbReference>
<dbReference type="PIRSF" id="PIRSF005962">
    <property type="entry name" value="Pept_M20D_amidohydro"/>
    <property type="match status" value="1"/>
</dbReference>
<dbReference type="Gene3D" id="3.30.70.360">
    <property type="match status" value="1"/>
</dbReference>
<evidence type="ECO:0000259" key="6">
    <source>
        <dbReference type="Pfam" id="PF07687"/>
    </source>
</evidence>
<dbReference type="STRING" id="41997.RV16_GL002117"/>
<evidence type="ECO:0000256" key="3">
    <source>
        <dbReference type="ARBA" id="ARBA00022915"/>
    </source>
</evidence>
<dbReference type="PANTHER" id="PTHR11014">
    <property type="entry name" value="PEPTIDASE M20 FAMILY MEMBER"/>
    <property type="match status" value="1"/>
</dbReference>
<accession>S0J8C1</accession>
<dbReference type="RefSeq" id="WP_016174919.1">
    <property type="nucleotide sequence ID" value="NZ_KE136389.1"/>
</dbReference>
<feature type="binding site" evidence="5">
    <location>
        <position position="349"/>
    </location>
    <ligand>
        <name>Mn(2+)</name>
        <dbReference type="ChEBI" id="CHEBI:29035"/>
        <label>2</label>
    </ligand>
</feature>
<name>S0J8C1_9ENTE</name>
<dbReference type="Pfam" id="PF07687">
    <property type="entry name" value="M20_dimer"/>
    <property type="match status" value="1"/>
</dbReference>
<dbReference type="GO" id="GO:0050118">
    <property type="term" value="F:N-acetyldiaminopimelate deacetylase activity"/>
    <property type="evidence" value="ECO:0007669"/>
    <property type="project" value="UniProtKB-ARBA"/>
</dbReference>
<keyword evidence="5" id="KW-0479">Metal-binding</keyword>
<evidence type="ECO:0000256" key="1">
    <source>
        <dbReference type="ARBA" id="ARBA00022605"/>
    </source>
</evidence>
<dbReference type="InterPro" id="IPR002933">
    <property type="entry name" value="Peptidase_M20"/>
</dbReference>
<dbReference type="GO" id="GO:0019877">
    <property type="term" value="P:diaminopimelate biosynthetic process"/>
    <property type="evidence" value="ECO:0007669"/>
    <property type="project" value="UniProtKB-KW"/>
</dbReference>
<organism evidence="7 8">
    <name type="scientific">Enterococcus saccharolyticus subsp. saccharolyticus ATCC 43076</name>
    <dbReference type="NCBI Taxonomy" id="1139996"/>
    <lineage>
        <taxon>Bacteria</taxon>
        <taxon>Bacillati</taxon>
        <taxon>Bacillota</taxon>
        <taxon>Bacilli</taxon>
        <taxon>Lactobacillales</taxon>
        <taxon>Enterococcaceae</taxon>
        <taxon>Enterococcus</taxon>
    </lineage>
</organism>
<dbReference type="AlphaFoldDB" id="S0J8C1"/>
<gene>
    <name evidence="7" type="ORF">OMQ_01121</name>
</gene>
<dbReference type="SUPFAM" id="SSF53187">
    <property type="entry name" value="Zn-dependent exopeptidases"/>
    <property type="match status" value="1"/>
</dbReference>
<dbReference type="PATRIC" id="fig|1139996.3.peg.1104"/>
<comment type="caution">
    <text evidence="7">The sequence shown here is derived from an EMBL/GenBank/DDBJ whole genome shotgun (WGS) entry which is preliminary data.</text>
</comment>
<dbReference type="Gene3D" id="3.40.630.10">
    <property type="entry name" value="Zn peptidases"/>
    <property type="match status" value="1"/>
</dbReference>
<keyword evidence="2" id="KW-0378">Hydrolase</keyword>
<comment type="cofactor">
    <cofactor evidence="5">
        <name>Mn(2+)</name>
        <dbReference type="ChEBI" id="CHEBI:29035"/>
    </cofactor>
    <text evidence="5">The Mn(2+) ion enhances activity.</text>
</comment>
<feature type="domain" description="Peptidase M20 dimerisation" evidence="6">
    <location>
        <begin position="180"/>
        <end position="278"/>
    </location>
</feature>
<dbReference type="Proteomes" id="UP000014136">
    <property type="component" value="Unassembled WGS sequence"/>
</dbReference>
<evidence type="ECO:0000256" key="2">
    <source>
        <dbReference type="ARBA" id="ARBA00022801"/>
    </source>
</evidence>
<feature type="binding site" evidence="5">
    <location>
        <position position="157"/>
    </location>
    <ligand>
        <name>Mn(2+)</name>
        <dbReference type="ChEBI" id="CHEBI:29035"/>
        <label>2</label>
    </ligand>
</feature>
<dbReference type="InterPro" id="IPR017439">
    <property type="entry name" value="Amidohydrolase"/>
</dbReference>
<keyword evidence="3" id="KW-0220">Diaminopimelate biosynthesis</keyword>
<dbReference type="EMBL" id="AHYT01000004">
    <property type="protein sequence ID" value="EOT29169.1"/>
    <property type="molecule type" value="Genomic_DNA"/>
</dbReference>
<dbReference type="InterPro" id="IPR011650">
    <property type="entry name" value="Peptidase_M20_dimer"/>
</dbReference>
<keyword evidence="4" id="KW-0457">Lysine biosynthesis</keyword>
<dbReference type="OrthoDB" id="9776731at2"/>
<dbReference type="FunFam" id="3.30.70.360:FF:000001">
    <property type="entry name" value="N-acetyldiaminopimelate deacetylase"/>
    <property type="match status" value="1"/>
</dbReference>
<feature type="binding site" evidence="5">
    <location>
        <position position="97"/>
    </location>
    <ligand>
        <name>Mn(2+)</name>
        <dbReference type="ChEBI" id="CHEBI:29035"/>
        <label>2</label>
    </ligand>
</feature>
<dbReference type="PANTHER" id="PTHR11014:SF63">
    <property type="entry name" value="METALLOPEPTIDASE, PUTATIVE (AFU_ORTHOLOGUE AFUA_6G09600)-RELATED"/>
    <property type="match status" value="1"/>
</dbReference>
<evidence type="ECO:0000256" key="4">
    <source>
        <dbReference type="ARBA" id="ARBA00023154"/>
    </source>
</evidence>
<dbReference type="NCBIfam" id="TIGR01891">
    <property type="entry name" value="amidohydrolases"/>
    <property type="match status" value="1"/>
</dbReference>
<dbReference type="GO" id="GO:0046872">
    <property type="term" value="F:metal ion binding"/>
    <property type="evidence" value="ECO:0007669"/>
    <property type="project" value="UniProtKB-KW"/>
</dbReference>
<dbReference type="GO" id="GO:0009085">
    <property type="term" value="P:lysine biosynthetic process"/>
    <property type="evidence" value="ECO:0007669"/>
    <property type="project" value="UniProtKB-KW"/>
</dbReference>
<proteinExistence type="predicted"/>
<protein>
    <recommendedName>
        <fullName evidence="6">Peptidase M20 dimerisation domain-containing protein</fullName>
    </recommendedName>
</protein>
<sequence>MVVDTAFFDKLTAIRHHLHRYPELSGQEFETTAFIKKILQEHHISIVETTLKTGVIAEIGTKEEVIIGLRADIDALPILEATNLDYASVNAGAMHACGHDFHTTSLLGAAILLKQYEDQLPGKIYLIFQPAEEIFQGAKEVIDVLDFSHWSGLVGFHNAPDLPLGAISARLSRQMASVDRFHVIIHGTGTHAAHPDQGNDPIVTGSQIITNLQAIISRHVPASEQAVLSITHVEAGSTWNVIPDTFQFEGTIRTFDETVRETIIQQTKKIIQNTADNYNQTVTIDWITGPGPVNNDEALYQLITPAVTSIGTEFIAAKSNLGGEDFAFYQEHVATYFASIGTGKGIPLHHPAFLIDDHALTYSVHYYLKAVETLLQINLGVI</sequence>
<feature type="binding site" evidence="5">
    <location>
        <position position="99"/>
    </location>
    <ligand>
        <name>Mn(2+)</name>
        <dbReference type="ChEBI" id="CHEBI:29035"/>
        <label>2</label>
    </ligand>
</feature>
<dbReference type="HOGENOM" id="CLU_023257_1_1_9"/>
<evidence type="ECO:0000313" key="8">
    <source>
        <dbReference type="Proteomes" id="UP000014136"/>
    </source>
</evidence>
<dbReference type="InterPro" id="IPR036264">
    <property type="entry name" value="Bact_exopeptidase_dim_dom"/>
</dbReference>
<evidence type="ECO:0000313" key="7">
    <source>
        <dbReference type="EMBL" id="EOT29169.1"/>
    </source>
</evidence>
<reference evidence="7 8" key="1">
    <citation type="submission" date="2013-03" db="EMBL/GenBank/DDBJ databases">
        <title>The Genome Sequence of Enterococcus saccharolyticus ATCC_43076 (Illumina only assembly).</title>
        <authorList>
            <consortium name="The Broad Institute Genomics Platform"/>
            <consortium name="The Broad Institute Genome Sequencing Center for Infectious Disease"/>
            <person name="Earl A."/>
            <person name="Russ C."/>
            <person name="Gilmore M."/>
            <person name="Surin D."/>
            <person name="Walker B."/>
            <person name="Young S."/>
            <person name="Zeng Q."/>
            <person name="Gargeya S."/>
            <person name="Fitzgerald M."/>
            <person name="Haas B."/>
            <person name="Abouelleil A."/>
            <person name="Allen A.W."/>
            <person name="Alvarado L."/>
            <person name="Arachchi H.M."/>
            <person name="Berlin A.M."/>
            <person name="Chapman S.B."/>
            <person name="Gainer-Dewar J."/>
            <person name="Goldberg J."/>
            <person name="Griggs A."/>
            <person name="Gujja S."/>
            <person name="Hansen M."/>
            <person name="Howarth C."/>
            <person name="Imamovic A."/>
            <person name="Ireland A."/>
            <person name="Larimer J."/>
            <person name="McCowan C."/>
            <person name="Murphy C."/>
            <person name="Pearson M."/>
            <person name="Poon T.W."/>
            <person name="Priest M."/>
            <person name="Roberts A."/>
            <person name="Saif S."/>
            <person name="Shea T."/>
            <person name="Sisk P."/>
            <person name="Sykes S."/>
            <person name="Wortman J."/>
            <person name="Nusbaum C."/>
            <person name="Birren B."/>
        </authorList>
    </citation>
    <scope>NUCLEOTIDE SEQUENCE [LARGE SCALE GENOMIC DNA]</scope>
    <source>
        <strain evidence="7 8">ATCC 43076</strain>
    </source>
</reference>
<evidence type="ECO:0000256" key="5">
    <source>
        <dbReference type="PIRSR" id="PIRSR005962-1"/>
    </source>
</evidence>
<keyword evidence="1" id="KW-0028">Amino-acid biosynthesis</keyword>